<feature type="domain" description="Solute-binding protein family 3/N-terminal" evidence="5">
    <location>
        <begin position="32"/>
        <end position="87"/>
    </location>
</feature>
<evidence type="ECO:0000256" key="4">
    <source>
        <dbReference type="SAM" id="SignalP"/>
    </source>
</evidence>
<proteinExistence type="inferred from homology"/>
<evidence type="ECO:0000259" key="5">
    <source>
        <dbReference type="Pfam" id="PF00497"/>
    </source>
</evidence>
<feature type="signal peptide" evidence="4">
    <location>
        <begin position="1"/>
        <end position="22"/>
    </location>
</feature>
<evidence type="ECO:0000256" key="1">
    <source>
        <dbReference type="ARBA" id="ARBA00010333"/>
    </source>
</evidence>
<name>A0A6S6UIZ5_9GAMM</name>
<feature type="chain" id="PRO_5027970686" evidence="4">
    <location>
        <begin position="23"/>
        <end position="305"/>
    </location>
</feature>
<dbReference type="AlphaFoldDB" id="A0A6S6UIZ5"/>
<gene>
    <name evidence="6" type="ORF">HELGO_WM9198</name>
</gene>
<protein>
    <submittedName>
        <fullName evidence="6">L-arginine-binding protein</fullName>
    </submittedName>
</protein>
<comment type="similarity">
    <text evidence="1">Belongs to the bacterial solute-binding protein 3 family.</text>
</comment>
<dbReference type="Pfam" id="PF00497">
    <property type="entry name" value="SBP_bac_3"/>
    <property type="match status" value="1"/>
</dbReference>
<accession>A0A6S6UIZ5</accession>
<reference evidence="6" key="1">
    <citation type="submission" date="2020-01" db="EMBL/GenBank/DDBJ databases">
        <authorList>
            <person name="Meier V. D."/>
            <person name="Meier V D."/>
        </authorList>
    </citation>
    <scope>NUCLEOTIDE SEQUENCE</scope>
    <source>
        <strain evidence="6">HLG_WM_MAG_07</strain>
    </source>
</reference>
<dbReference type="InterPro" id="IPR001638">
    <property type="entry name" value="Solute-binding_3/MltF_N"/>
</dbReference>
<feature type="region of interest" description="Disordered" evidence="3">
    <location>
        <begin position="260"/>
        <end position="305"/>
    </location>
</feature>
<evidence type="ECO:0000256" key="3">
    <source>
        <dbReference type="SAM" id="MobiDB-lite"/>
    </source>
</evidence>
<dbReference type="PANTHER" id="PTHR35936">
    <property type="entry name" value="MEMBRANE-BOUND LYTIC MUREIN TRANSGLYCOSYLASE F"/>
    <property type="match status" value="1"/>
</dbReference>
<dbReference type="EMBL" id="CACVAY010000148">
    <property type="protein sequence ID" value="CAA6828340.1"/>
    <property type="molecule type" value="Genomic_DNA"/>
</dbReference>
<dbReference type="PANTHER" id="PTHR35936:SF19">
    <property type="entry name" value="AMINO-ACID-BINDING PROTEIN YXEM-RELATED"/>
    <property type="match status" value="1"/>
</dbReference>
<dbReference type="SUPFAM" id="SSF53850">
    <property type="entry name" value="Periplasmic binding protein-like II"/>
    <property type="match status" value="1"/>
</dbReference>
<evidence type="ECO:0000313" key="6">
    <source>
        <dbReference type="EMBL" id="CAA6828340.1"/>
    </source>
</evidence>
<organism evidence="6">
    <name type="scientific">uncultured Thiotrichaceae bacterium</name>
    <dbReference type="NCBI Taxonomy" id="298394"/>
    <lineage>
        <taxon>Bacteria</taxon>
        <taxon>Pseudomonadati</taxon>
        <taxon>Pseudomonadota</taxon>
        <taxon>Gammaproteobacteria</taxon>
        <taxon>Thiotrichales</taxon>
        <taxon>Thiotrichaceae</taxon>
        <taxon>environmental samples</taxon>
    </lineage>
</organism>
<sequence>MKHHALLFVALLTCSLLMNVQADEKAQKKLYFGIENNRIPYSNLDDKQQPYGALIDATRHICKNIKAECEFVPGDFDQLMQDVQTYKLQGLIVIDTFLLPETDRLKLTPALCKIQPVFIQKRQGKHRSQKEDFKNTTIGVLEGSLLHFYLLDEYSNHSRIKSYPLLESGVFDLFSGRITALFTDQAFFTERVKKTLFGNEEKEFSMIAMKTTKITLPDTSMRLALREQDNELYEELTKVIQAQGKTPACIDLLTSSKPSTPVISITEPPLLENPPRPMTPTTNVNDLKKVQPKTEQLAPKTAPKE</sequence>
<evidence type="ECO:0000256" key="2">
    <source>
        <dbReference type="ARBA" id="ARBA00022729"/>
    </source>
</evidence>
<keyword evidence="2 4" id="KW-0732">Signal</keyword>
<dbReference type="Gene3D" id="3.40.190.10">
    <property type="entry name" value="Periplasmic binding protein-like II"/>
    <property type="match status" value="2"/>
</dbReference>